<evidence type="ECO:0000256" key="1">
    <source>
        <dbReference type="ARBA" id="ARBA00007749"/>
    </source>
</evidence>
<dbReference type="CDD" id="cd07730">
    <property type="entry name" value="metallo-hydrolase-like_MBL-fold"/>
    <property type="match status" value="1"/>
</dbReference>
<proteinExistence type="inferred from homology"/>
<feature type="domain" description="Metallo-beta-lactamase" evidence="5">
    <location>
        <begin position="33"/>
        <end position="240"/>
    </location>
</feature>
<protein>
    <submittedName>
        <fullName evidence="6">Beta-lactamase-like protein</fullName>
    </submittedName>
</protein>
<evidence type="ECO:0000256" key="4">
    <source>
        <dbReference type="ARBA" id="ARBA00022833"/>
    </source>
</evidence>
<dbReference type="EMBL" id="JARKIF010000003">
    <property type="protein sequence ID" value="KAJ7644764.1"/>
    <property type="molecule type" value="Genomic_DNA"/>
</dbReference>
<keyword evidence="7" id="KW-1185">Reference proteome</keyword>
<dbReference type="GO" id="GO:0016787">
    <property type="term" value="F:hydrolase activity"/>
    <property type="evidence" value="ECO:0007669"/>
    <property type="project" value="UniProtKB-KW"/>
</dbReference>
<evidence type="ECO:0000256" key="2">
    <source>
        <dbReference type="ARBA" id="ARBA00022723"/>
    </source>
</evidence>
<evidence type="ECO:0000313" key="6">
    <source>
        <dbReference type="EMBL" id="KAJ7644764.1"/>
    </source>
</evidence>
<keyword evidence="4" id="KW-0862">Zinc</keyword>
<dbReference type="PANTHER" id="PTHR42978:SF5">
    <property type="entry name" value="METALLO-BETA-LACTAMASE DOMAIN-CONTAINING PROTEIN"/>
    <property type="match status" value="1"/>
</dbReference>
<comment type="similarity">
    <text evidence="1">Belongs to the metallo-beta-lactamase superfamily.</text>
</comment>
<dbReference type="Gene3D" id="3.60.15.10">
    <property type="entry name" value="Ribonuclease Z/Hydroxyacylglutathione hydrolase-like"/>
    <property type="match status" value="1"/>
</dbReference>
<keyword evidence="3" id="KW-0378">Hydrolase</keyword>
<reference evidence="6" key="1">
    <citation type="submission" date="2023-03" db="EMBL/GenBank/DDBJ databases">
        <title>Massive genome expansion in bonnet fungi (Mycena s.s.) driven by repeated elements and novel gene families across ecological guilds.</title>
        <authorList>
            <consortium name="Lawrence Berkeley National Laboratory"/>
            <person name="Harder C.B."/>
            <person name="Miyauchi S."/>
            <person name="Viragh M."/>
            <person name="Kuo A."/>
            <person name="Thoen E."/>
            <person name="Andreopoulos B."/>
            <person name="Lu D."/>
            <person name="Skrede I."/>
            <person name="Drula E."/>
            <person name="Henrissat B."/>
            <person name="Morin E."/>
            <person name="Kohler A."/>
            <person name="Barry K."/>
            <person name="LaButti K."/>
            <person name="Morin E."/>
            <person name="Salamov A."/>
            <person name="Lipzen A."/>
            <person name="Mereny Z."/>
            <person name="Hegedus B."/>
            <person name="Baldrian P."/>
            <person name="Stursova M."/>
            <person name="Weitz H."/>
            <person name="Taylor A."/>
            <person name="Grigoriev I.V."/>
            <person name="Nagy L.G."/>
            <person name="Martin F."/>
            <person name="Kauserud H."/>
        </authorList>
    </citation>
    <scope>NUCLEOTIDE SEQUENCE</scope>
    <source>
        <strain evidence="6">9284</strain>
    </source>
</reference>
<dbReference type="AlphaFoldDB" id="A0AAD7FXQ1"/>
<evidence type="ECO:0000259" key="5">
    <source>
        <dbReference type="SMART" id="SM00849"/>
    </source>
</evidence>
<dbReference type="InterPro" id="IPR036866">
    <property type="entry name" value="RibonucZ/Hydroxyglut_hydro"/>
</dbReference>
<organism evidence="6 7">
    <name type="scientific">Roridomyces roridus</name>
    <dbReference type="NCBI Taxonomy" id="1738132"/>
    <lineage>
        <taxon>Eukaryota</taxon>
        <taxon>Fungi</taxon>
        <taxon>Dikarya</taxon>
        <taxon>Basidiomycota</taxon>
        <taxon>Agaricomycotina</taxon>
        <taxon>Agaricomycetes</taxon>
        <taxon>Agaricomycetidae</taxon>
        <taxon>Agaricales</taxon>
        <taxon>Marasmiineae</taxon>
        <taxon>Mycenaceae</taxon>
        <taxon>Roridomyces</taxon>
    </lineage>
</organism>
<dbReference type="InterPro" id="IPR001279">
    <property type="entry name" value="Metallo-B-lactamas"/>
</dbReference>
<dbReference type="SUPFAM" id="SSF56281">
    <property type="entry name" value="Metallo-hydrolase/oxidoreductase"/>
    <property type="match status" value="1"/>
</dbReference>
<keyword evidence="2" id="KW-0479">Metal-binding</keyword>
<comment type="caution">
    <text evidence="6">The sequence shown here is derived from an EMBL/GenBank/DDBJ whole genome shotgun (WGS) entry which is preliminary data.</text>
</comment>
<dbReference type="Proteomes" id="UP001221142">
    <property type="component" value="Unassembled WGS sequence"/>
</dbReference>
<sequence length="346" mass="37374">MSTSTYADLGIPASSATVSVKAFNVVDEPNTVIVPAGVFLSPVLPQRVMFDLGPREDLTKTAEVIAEAVKAGVVAMPVSRDIGTQLKETGVELDSINAVIWSHAHFDHIGDMHKFPPSVDLVFGDAMVTDLADPKTQLQESDMAGRTLVPLNFASSQLELCGFRSLDFFGDGSLYLLDVPGHLDGHICALARVTPTTFVLLAGDACFHPGLLRPTADLPSLYPYPEGLVARTRASISASHFPTTDSLGEGKFDLTTRTTPLLDIAESGYFEDPPLARAAIRKMEKFDANADVFVVQGHDESLMSVVGALPRTLDGWKASGWKEKHMWAFLEEENPAFRFNVVEAAA</sequence>
<evidence type="ECO:0000313" key="7">
    <source>
        <dbReference type="Proteomes" id="UP001221142"/>
    </source>
</evidence>
<name>A0AAD7FXQ1_9AGAR</name>
<dbReference type="Pfam" id="PF00753">
    <property type="entry name" value="Lactamase_B"/>
    <property type="match status" value="1"/>
</dbReference>
<accession>A0AAD7FXQ1</accession>
<dbReference type="PANTHER" id="PTHR42978">
    <property type="entry name" value="QUORUM-QUENCHING LACTONASE YTNP-RELATED-RELATED"/>
    <property type="match status" value="1"/>
</dbReference>
<gene>
    <name evidence="6" type="ORF">FB45DRAFT_1116532</name>
</gene>
<evidence type="ECO:0000256" key="3">
    <source>
        <dbReference type="ARBA" id="ARBA00022801"/>
    </source>
</evidence>
<dbReference type="InterPro" id="IPR051013">
    <property type="entry name" value="MBL_superfamily_lactonases"/>
</dbReference>
<dbReference type="GO" id="GO:0046872">
    <property type="term" value="F:metal ion binding"/>
    <property type="evidence" value="ECO:0007669"/>
    <property type="project" value="UniProtKB-KW"/>
</dbReference>
<dbReference type="SMART" id="SM00849">
    <property type="entry name" value="Lactamase_B"/>
    <property type="match status" value="1"/>
</dbReference>